<accession>O48467</accession>
<evidence type="ECO:0000313" key="1">
    <source>
        <dbReference type="EMBL" id="CAA66568.1"/>
    </source>
</evidence>
<sequence length="98" mass="10431">MLTRVLNFFNCCSGDVSRTLSLTSGLIISGSNFIYFTSSYSSISGVPISPTGCGSTITGGFLSGSLSSFSYKNIVPSLVPFGNTVTDTGYIMRRSFPW</sequence>
<reference evidence="2" key="1">
    <citation type="journal article" date="1997" name="Gene">
        <title>The complete nucleotide sequence and functional organization of Bacillus subtilis bacteriophage SPP1.</title>
        <authorList>
            <person name="Alonso J.C."/>
            <person name="Luder G."/>
            <person name="Stiege A.C."/>
            <person name="Chai S."/>
            <person name="Weise F."/>
            <person name="Trautner T.A."/>
        </authorList>
    </citation>
    <scope>NUCLEOTIDE SEQUENCE [LARGE SCALE GENOMIC DNA]</scope>
</reference>
<proteinExistence type="predicted"/>
<organism evidence="1 2">
    <name type="scientific">Bacillus phage SPP1</name>
    <name type="common">Bacteriophage SPP1</name>
    <dbReference type="NCBI Taxonomy" id="10724"/>
    <lineage>
        <taxon>Viruses</taxon>
        <taxon>Duplodnaviria</taxon>
        <taxon>Heunggongvirae</taxon>
        <taxon>Uroviricota</taxon>
        <taxon>Caudoviricetes</taxon>
        <taxon>Trautnerviridae</taxon>
        <taxon>Polsinellivirinae</taxon>
        <taxon>Rivavirus</taxon>
        <taxon>Rivavirus SPP1</taxon>
    </lineage>
</organism>
<organismHost>
    <name type="scientific">Bacillus subtilis</name>
    <dbReference type="NCBI Taxonomy" id="1423"/>
</organismHost>
<name>O48467_BPSPP</name>
<protein>
    <submittedName>
        <fullName evidence="1">Bacteriophage SPP1 complete nucleotide sequence</fullName>
    </submittedName>
</protein>
<evidence type="ECO:0000313" key="2">
    <source>
        <dbReference type="Proteomes" id="UP000002559"/>
    </source>
</evidence>
<dbReference type="Proteomes" id="UP000002559">
    <property type="component" value="Segment"/>
</dbReference>
<dbReference type="EMBL" id="X97918">
    <property type="protein sequence ID" value="CAA66568.1"/>
    <property type="molecule type" value="Genomic_DNA"/>
</dbReference>
<dbReference type="KEGG" id="vg:955345"/>
<dbReference type="GeneID" id="955345"/>
<dbReference type="RefSeq" id="NP_690697.1">
    <property type="nucleotide sequence ID" value="NC_004166.2"/>
</dbReference>
<keyword evidence="2" id="KW-1185">Reference proteome</keyword>
<dbReference type="PIR" id="T42307">
    <property type="entry name" value="T42307"/>
</dbReference>